<gene>
    <name evidence="1" type="ORF">AVEN_159576_1</name>
</gene>
<accession>A0A4Y2T560</accession>
<dbReference type="AlphaFoldDB" id="A0A4Y2T560"/>
<sequence length="102" mass="11828">MTEASVCLALKEEVSNRHAGYKLSGQIECNRRWKYIYNAWSEMLSWMVVTTKHKKTGRNPLAWSSMWFQHDNCLPLRSIDVAPPECNAWPTDRARWSSALPS</sequence>
<organism evidence="1 2">
    <name type="scientific">Araneus ventricosus</name>
    <name type="common">Orbweaver spider</name>
    <name type="synonym">Epeira ventricosa</name>
    <dbReference type="NCBI Taxonomy" id="182803"/>
    <lineage>
        <taxon>Eukaryota</taxon>
        <taxon>Metazoa</taxon>
        <taxon>Ecdysozoa</taxon>
        <taxon>Arthropoda</taxon>
        <taxon>Chelicerata</taxon>
        <taxon>Arachnida</taxon>
        <taxon>Araneae</taxon>
        <taxon>Araneomorphae</taxon>
        <taxon>Entelegynae</taxon>
        <taxon>Araneoidea</taxon>
        <taxon>Araneidae</taxon>
        <taxon>Araneus</taxon>
    </lineage>
</organism>
<evidence type="ECO:0000313" key="1">
    <source>
        <dbReference type="EMBL" id="GBN95752.1"/>
    </source>
</evidence>
<protein>
    <submittedName>
        <fullName evidence="1">Uncharacterized protein</fullName>
    </submittedName>
</protein>
<name>A0A4Y2T560_ARAVE</name>
<dbReference type="EMBL" id="BGPR01026213">
    <property type="protein sequence ID" value="GBN95752.1"/>
    <property type="molecule type" value="Genomic_DNA"/>
</dbReference>
<proteinExistence type="predicted"/>
<keyword evidence="2" id="KW-1185">Reference proteome</keyword>
<evidence type="ECO:0000313" key="2">
    <source>
        <dbReference type="Proteomes" id="UP000499080"/>
    </source>
</evidence>
<reference evidence="1 2" key="1">
    <citation type="journal article" date="2019" name="Sci. Rep.">
        <title>Orb-weaving spider Araneus ventricosus genome elucidates the spidroin gene catalogue.</title>
        <authorList>
            <person name="Kono N."/>
            <person name="Nakamura H."/>
            <person name="Ohtoshi R."/>
            <person name="Moran D.A.P."/>
            <person name="Shinohara A."/>
            <person name="Yoshida Y."/>
            <person name="Fujiwara M."/>
            <person name="Mori M."/>
            <person name="Tomita M."/>
            <person name="Arakawa K."/>
        </authorList>
    </citation>
    <scope>NUCLEOTIDE SEQUENCE [LARGE SCALE GENOMIC DNA]</scope>
</reference>
<dbReference type="Proteomes" id="UP000499080">
    <property type="component" value="Unassembled WGS sequence"/>
</dbReference>
<comment type="caution">
    <text evidence="1">The sequence shown here is derived from an EMBL/GenBank/DDBJ whole genome shotgun (WGS) entry which is preliminary data.</text>
</comment>